<dbReference type="SUPFAM" id="SSF50199">
    <property type="entry name" value="Staphylococcal nuclease"/>
    <property type="match status" value="1"/>
</dbReference>
<dbReference type="Gene3D" id="2.40.50.90">
    <property type="match status" value="1"/>
</dbReference>
<feature type="non-terminal residue" evidence="2">
    <location>
        <position position="1"/>
    </location>
</feature>
<sequence>PELSLPSEPERPRSPIGPGRRQRQAPRTFGPPAPPVMSGGRRRDMMSGGARRVPEGWTAGDMTILEGMVRAAHYMVPSEDLNKITQMVMTNSDPSIIQSGSAKFARQLGLSTREMFEEEAVLKLLGFVSDEDAFAQATVDRFYETGAALANTSKLFAESEEIKMTVTTHWLEAEDVRGRIAGQLAERGLVFGVGDKIEGLRGKSLKWKRDGDQLALRWFTEDPKPGEDAFVDVLIHLKPGTETNTSIDAVTEYLLAVGGVAHVVAPTSGDVPGRQNFVGALFEGADDMLNWAQKFGGGYLEETISELSTQMSTSLAAVSMNPVPEQQEADDEAVREQESIQAVTRTMRDNTAVAIARREMLENPEQAMSATWQAGLAGAAMLEQDELEAQATTILSDLDAAEKRRLEEQSFLGEFIEQDLAPPVLGALEVWIEMLYFGGIVILDATNIDAWIEIAQDISENGIDALFDPMNLQKFVSPIDLEFVIEQVRNIQEEGLPKALAAYVEATQDTTFADYYGIDPESNWAAWVNQAGLVVFDPVTWGTLGASASWNALRRSVQTVAGVERIMQSRNMLSAIKNIAVKDSVGTVMIMQEGNMGSTAIAKLFRIAGTHVDDKAAQIAQMQEIRTIMKGPGVFPANGGFYIPSPAAVMRRKTTLGISQWFKIAPSDTKARSFMQDVLIRASNSRSINISEREWLSERFRVIQVKHAGDAKAMADDAARAVETYEAYRAGDISVAMMEGRFHKLKGEIVDLDISLMPGEVKQIPKLRKQVGEWNDSVTELDRRIAGAADDATREAFETSRAQAIKNRDETQALLDVNSGEASRLYDQRVKDLAGKQREVKRIEGLVEDLGTASRDRSLLERDALKYMADWMEEWGVPVKLNLDGSTKMHPIFGDIPLFDLDDVVGPRGASPTRGVDKVSGLSPLGAEFEATFEGVPRVWAELPVSPTELLAWKTMQRNAGSRLMWKAINSPTGQIVKATMDNVQAIFASSVLLNPITATRSHFDEVIRFYENNGFSVDLLKSTFAIEGKIGPEARAFSRDVLDNFLAPNQQMWQLVKPGDRGQWVHAERWINGSLTKQELFQGYARAVVNSGGDEAAARVIWEKFWNERGVNFAKRTTVNGTPITAGNSFDIVRDGFDNWLGGFKAVEKKGRITAPEARKEILNAAANGVDVKWGPKIWRQLPEVPAQVSTQAGSKASGAFRHTMDVAFRAGYGAPQSRRGKIFYDHAYEWAKGVYDEAYAGKMLNAKWLLDNGHATSMNHAQEILNQGRRSQVVRDLIAESGMVIESDLRNAAMRYAASSADDMMYTFSATSIFGKKIARVYPFGRAQLDYYQWWWKKLTQPTQFVGGQLPVLGGVKRLASVPAVGGNLRLIDRMAHLVNLNTTGERPGVGTPAGIVNHFSFLPQAFDEQILFDLSPGVTPIAGWAANLPFVPDSVRNFIQELHPQHRIFTEPYDNMGQALADTMDVLFPKGGMSIRNQVAAYTRLAAQAVAMVTLDYDPNLPVTDEQQRRITPIINAQMGGWAGGPWYFDRVKIDMIDWLKENGNKTLPDKSDDDLLLEFGFRNDEVSIASLGEQNLDFLSRVTGEVRYGGSDFSSVDGLLGVDQFVDAWFESGSISDAKRDSLLIGWELVNSGEATVDQRVGFADEVLGVLFNSGVLTDDERIEFIARNIGVHANMVSSREVNLGLIPVDVAPDIKRGRIDTEDLDRAKELYRRGDKEGWLEYRDATDVRFDMLTSRHRSVREFLDVIYKRATNGLTIDKRSQVIGEDRFSLSDLDVNLTPEWWQEHGSWLEDLGTFGLSDDLVGQLVAGDTVVMSLEEFRQVILDTKGTFGYQYEATNTLEAELNRIGIDDRPMSSIGIRLSQMPGFDDADFDNTVGLSHYGKDLAKDFNAALNLGQREFGWKGLDEWDVEWIDEEKRDDDGNIFVVRHSLEGLRSRFRVAIALSGMNATDDKSFSEENYENSLYGRNLGDLNWTHPEPPTLDKLEQDWFETDTPELLSVVDGDTIRIPTDDGPAFVRFIGLNTPEKGEDGFRESLEGLADILLQADKVQFVVWKPNEYGFRTRAFTIEEDVVVTRDRLLVWLYIDGVPLFDPEEFSRQNVRGVRTGGSVPDYQVLLDAEITRREVASRERSD</sequence>
<organism evidence="2">
    <name type="scientific">marine sediment metagenome</name>
    <dbReference type="NCBI Taxonomy" id="412755"/>
    <lineage>
        <taxon>unclassified sequences</taxon>
        <taxon>metagenomes</taxon>
        <taxon>ecological metagenomes</taxon>
    </lineage>
</organism>
<protein>
    <submittedName>
        <fullName evidence="2">Uncharacterized protein</fullName>
    </submittedName>
</protein>
<evidence type="ECO:0000313" key="2">
    <source>
        <dbReference type="EMBL" id="KKN03150.1"/>
    </source>
</evidence>
<gene>
    <name evidence="2" type="ORF">LCGC14_1110550</name>
</gene>
<comment type="caution">
    <text evidence="2">The sequence shown here is derived from an EMBL/GenBank/DDBJ whole genome shotgun (WGS) entry which is preliminary data.</text>
</comment>
<accession>A0A0F9M6R8</accession>
<evidence type="ECO:0000256" key="1">
    <source>
        <dbReference type="SAM" id="MobiDB-lite"/>
    </source>
</evidence>
<name>A0A0F9M6R8_9ZZZZ</name>
<proteinExistence type="predicted"/>
<reference evidence="2" key="1">
    <citation type="journal article" date="2015" name="Nature">
        <title>Complex archaea that bridge the gap between prokaryotes and eukaryotes.</title>
        <authorList>
            <person name="Spang A."/>
            <person name="Saw J.H."/>
            <person name="Jorgensen S.L."/>
            <person name="Zaremba-Niedzwiedzka K."/>
            <person name="Martijn J."/>
            <person name="Lind A.E."/>
            <person name="van Eijk R."/>
            <person name="Schleper C."/>
            <person name="Guy L."/>
            <person name="Ettema T.J."/>
        </authorList>
    </citation>
    <scope>NUCLEOTIDE SEQUENCE</scope>
</reference>
<feature type="region of interest" description="Disordered" evidence="1">
    <location>
        <begin position="1"/>
        <end position="54"/>
    </location>
</feature>
<dbReference type="InterPro" id="IPR035437">
    <property type="entry name" value="SNase_OB-fold_sf"/>
</dbReference>
<dbReference type="EMBL" id="LAZR01005065">
    <property type="protein sequence ID" value="KKN03150.1"/>
    <property type="molecule type" value="Genomic_DNA"/>
</dbReference>